<evidence type="ECO:0000256" key="1">
    <source>
        <dbReference type="ARBA" id="ARBA00022723"/>
    </source>
</evidence>
<keyword evidence="2 4" id="KW-0863">Zinc-finger</keyword>
<dbReference type="OrthoDB" id="5876225at2759"/>
<dbReference type="InterPro" id="IPR001841">
    <property type="entry name" value="Znf_RING"/>
</dbReference>
<dbReference type="InterPro" id="IPR013083">
    <property type="entry name" value="Znf_RING/FYVE/PHD"/>
</dbReference>
<dbReference type="Gene3D" id="3.30.160.60">
    <property type="entry name" value="Classic Zinc Finger"/>
    <property type="match status" value="1"/>
</dbReference>
<dbReference type="WormBase" id="C28G1.6">
    <property type="protein sequence ID" value="CE30885"/>
    <property type="gene ID" value="WBGene00016191"/>
</dbReference>
<dbReference type="GeneID" id="181130"/>
<dbReference type="FunCoup" id="Q8MQB4">
    <property type="interactions" value="291"/>
</dbReference>
<dbReference type="HOGENOM" id="CLU_079715_0_0_1"/>
<evidence type="ECO:0000313" key="8">
    <source>
        <dbReference type="WormBase" id="C28G1.6"/>
    </source>
</evidence>
<dbReference type="Pfam" id="PF14634">
    <property type="entry name" value="zf-RING_5"/>
    <property type="match status" value="1"/>
</dbReference>
<evidence type="ECO:0000259" key="5">
    <source>
        <dbReference type="PROSITE" id="PS50089"/>
    </source>
</evidence>
<feature type="domain" description="RING-type" evidence="5">
    <location>
        <begin position="6"/>
        <end position="49"/>
    </location>
</feature>
<evidence type="ECO:0007829" key="9">
    <source>
        <dbReference type="PeptideAtlas" id="Q8MQB4"/>
    </source>
</evidence>
<evidence type="ECO:0000313" key="6">
    <source>
        <dbReference type="EMBL" id="CCD63333.1"/>
    </source>
</evidence>
<dbReference type="InParanoid" id="Q8MQB4"/>
<dbReference type="PhylomeDB" id="Q8MQB4"/>
<dbReference type="SMART" id="SM00336">
    <property type="entry name" value="BBOX"/>
    <property type="match status" value="1"/>
</dbReference>
<dbReference type="STRING" id="6239.C28G1.6.1"/>
<dbReference type="PeptideAtlas" id="Q8MQB4"/>
<dbReference type="CTD" id="181130"/>
<dbReference type="InterPro" id="IPR017907">
    <property type="entry name" value="Znf_RING_CS"/>
</dbReference>
<proteinExistence type="evidence at protein level"/>
<reference evidence="6 7" key="1">
    <citation type="journal article" date="1998" name="Science">
        <title>Genome sequence of the nematode C. elegans: a platform for investigating biology.</title>
        <authorList>
            <consortium name="The C. elegans sequencing consortium"/>
            <person name="Sulson J.E."/>
            <person name="Waterston R."/>
        </authorList>
    </citation>
    <scope>NUCLEOTIDE SEQUENCE [LARGE SCALE GENOMIC DNA]</scope>
    <source>
        <strain evidence="6 7">Bristol N2</strain>
    </source>
</reference>
<keyword evidence="7" id="KW-1185">Reference proteome</keyword>
<dbReference type="PROSITE" id="PS50089">
    <property type="entry name" value="ZF_RING_2"/>
    <property type="match status" value="1"/>
</dbReference>
<keyword evidence="3" id="KW-0862">Zinc</keyword>
<dbReference type="InterPro" id="IPR052667">
    <property type="entry name" value="E3_ubiquitin-ligase_RING"/>
</dbReference>
<evidence type="ECO:0000313" key="7">
    <source>
        <dbReference type="Proteomes" id="UP000001940"/>
    </source>
</evidence>
<dbReference type="GO" id="GO:0008270">
    <property type="term" value="F:zinc ion binding"/>
    <property type="evidence" value="ECO:0007669"/>
    <property type="project" value="UniProtKB-KW"/>
</dbReference>
<dbReference type="EMBL" id="BX284606">
    <property type="protein sequence ID" value="CCD63333.1"/>
    <property type="molecule type" value="Genomic_DNA"/>
</dbReference>
<dbReference type="AlphaFoldDB" id="Q8MQB4"/>
<evidence type="ECO:0000256" key="3">
    <source>
        <dbReference type="ARBA" id="ARBA00022833"/>
    </source>
</evidence>
<keyword evidence="9" id="KW-1267">Proteomics identification</keyword>
<protein>
    <submittedName>
        <fullName evidence="6">RING-type domain-containing protein</fullName>
    </submittedName>
</protein>
<dbReference type="KEGG" id="cel:CELE_C28G1.6"/>
<dbReference type="AGR" id="WB:WBGene00016191"/>
<dbReference type="SUPFAM" id="SSF57845">
    <property type="entry name" value="B-box zinc-binding domain"/>
    <property type="match status" value="1"/>
</dbReference>
<dbReference type="SMR" id="Q8MQB4"/>
<dbReference type="PANTHER" id="PTHR47156:SF10">
    <property type="entry name" value="E3 UBIQUITIN-PROTEIN LIGASE TRIM-21-RELATED"/>
    <property type="match status" value="1"/>
</dbReference>
<dbReference type="RefSeq" id="NP_741866.1">
    <property type="nucleotide sequence ID" value="NM_171748.6"/>
</dbReference>
<dbReference type="SMART" id="SM00184">
    <property type="entry name" value="RING"/>
    <property type="match status" value="1"/>
</dbReference>
<organism evidence="6 7">
    <name type="scientific">Caenorhabditis elegans</name>
    <dbReference type="NCBI Taxonomy" id="6239"/>
    <lineage>
        <taxon>Eukaryota</taxon>
        <taxon>Metazoa</taxon>
        <taxon>Ecdysozoa</taxon>
        <taxon>Nematoda</taxon>
        <taxon>Chromadorea</taxon>
        <taxon>Rhabditida</taxon>
        <taxon>Rhabditina</taxon>
        <taxon>Rhabditomorpha</taxon>
        <taxon>Rhabditoidea</taxon>
        <taxon>Rhabditidae</taxon>
        <taxon>Peloderinae</taxon>
        <taxon>Caenorhabditis</taxon>
    </lineage>
</organism>
<dbReference type="Proteomes" id="UP000001940">
    <property type="component" value="Chromosome X"/>
</dbReference>
<dbReference type="Gene3D" id="3.30.40.10">
    <property type="entry name" value="Zinc/RING finger domain, C3HC4 (zinc finger)"/>
    <property type="match status" value="1"/>
</dbReference>
<dbReference type="UCSC" id="C28G1.6">
    <property type="organism name" value="c. elegans"/>
</dbReference>
<accession>Q8MQB4</accession>
<dbReference type="PaxDb" id="6239-C28G1.6"/>
<dbReference type="PROSITE" id="PS00518">
    <property type="entry name" value="ZF_RING_1"/>
    <property type="match status" value="1"/>
</dbReference>
<keyword evidence="1" id="KW-0479">Metal-binding</keyword>
<sequence length="295" mass="33537">MILPTCEICEESYRSESRIPKNLNCGHVICPVCASKLFENPEVKCPTCRQPIEVKDRDVNNLVTNFGMLKIIREIEESGKNKKIDTAGPTWCNAHQEVAKFICVNTDCDVKCKLMCRTCEEFGDHKDHKRGLLRDEVNMLKAILKKSEGRLSKFIDTIENSLRDFEKAENSLSSDSNAFMDTINEIKGHYDSMRKNIDVREQKSIEELGILAERQLMENRNKVGALKSGHRYFEDKLAEIKRLSLLDESILINEAGNIKSMADATESLVQNPSANTPIPLSIHNVKVELPKFQFC</sequence>
<name>Q8MQB4_CAEEL</name>
<dbReference type="OMA" id="SAKSKCH"/>
<dbReference type="eggNOG" id="KOG4185">
    <property type="taxonomic scope" value="Eukaryota"/>
</dbReference>
<dbReference type="SUPFAM" id="SSF57850">
    <property type="entry name" value="RING/U-box"/>
    <property type="match status" value="1"/>
</dbReference>
<dbReference type="InterPro" id="IPR000315">
    <property type="entry name" value="Znf_B-box"/>
</dbReference>
<dbReference type="PANTHER" id="PTHR47156">
    <property type="entry name" value="PROTEIN CBG20824"/>
    <property type="match status" value="1"/>
</dbReference>
<dbReference type="Bgee" id="WBGene00016191">
    <property type="expression patterns" value="Expressed in adult organism and 2 other cell types or tissues"/>
</dbReference>
<evidence type="ECO:0000256" key="2">
    <source>
        <dbReference type="ARBA" id="ARBA00022771"/>
    </source>
</evidence>
<evidence type="ECO:0000256" key="4">
    <source>
        <dbReference type="PROSITE-ProRule" id="PRU00175"/>
    </source>
</evidence>
<gene>
    <name evidence="6 8" type="ORF">C28G1.6</name>
    <name evidence="6" type="ORF">CELE_C28G1.6</name>
</gene>